<keyword evidence="2" id="KW-1185">Reference proteome</keyword>
<dbReference type="AlphaFoldDB" id="A0A8J5J6G4"/>
<organism evidence="1 2">
    <name type="scientific">Phytophthora aleatoria</name>
    <dbReference type="NCBI Taxonomy" id="2496075"/>
    <lineage>
        <taxon>Eukaryota</taxon>
        <taxon>Sar</taxon>
        <taxon>Stramenopiles</taxon>
        <taxon>Oomycota</taxon>
        <taxon>Peronosporomycetes</taxon>
        <taxon>Peronosporales</taxon>
        <taxon>Peronosporaceae</taxon>
        <taxon>Phytophthora</taxon>
    </lineage>
</organism>
<accession>A0A8J5J6G4</accession>
<gene>
    <name evidence="1" type="ORF">JG688_00001601</name>
</gene>
<evidence type="ECO:0000313" key="1">
    <source>
        <dbReference type="EMBL" id="KAG6976185.1"/>
    </source>
</evidence>
<dbReference type="EMBL" id="JAENGY010000038">
    <property type="protein sequence ID" value="KAG6976185.1"/>
    <property type="molecule type" value="Genomic_DNA"/>
</dbReference>
<evidence type="ECO:0000313" key="2">
    <source>
        <dbReference type="Proteomes" id="UP000709295"/>
    </source>
</evidence>
<protein>
    <submittedName>
        <fullName evidence="1">Uncharacterized protein</fullName>
    </submittedName>
</protein>
<reference evidence="1" key="1">
    <citation type="submission" date="2021-01" db="EMBL/GenBank/DDBJ databases">
        <title>Phytophthora aleatoria, a newly-described species from Pinus radiata is distinct from Phytophthora cactorum isolates based on comparative genomics.</title>
        <authorList>
            <person name="Mcdougal R."/>
            <person name="Panda P."/>
            <person name="Williams N."/>
            <person name="Studholme D.J."/>
        </authorList>
    </citation>
    <scope>NUCLEOTIDE SEQUENCE</scope>
    <source>
        <strain evidence="1">NZFS 4037</strain>
    </source>
</reference>
<dbReference type="Proteomes" id="UP000709295">
    <property type="component" value="Unassembled WGS sequence"/>
</dbReference>
<sequence>MTVGSSMARSNCSVARDLRNAALWSFLLSLSFRRKPPGPRKRGGFVLGPL</sequence>
<comment type="caution">
    <text evidence="1">The sequence shown here is derived from an EMBL/GenBank/DDBJ whole genome shotgun (WGS) entry which is preliminary data.</text>
</comment>
<proteinExistence type="predicted"/>
<name>A0A8J5J6G4_9STRA</name>